<comment type="caution">
    <text evidence="1">The sequence shown here is derived from an EMBL/GenBank/DDBJ whole genome shotgun (WGS) entry which is preliminary data.</text>
</comment>
<name>A0A0D6ZEV5_9BACI</name>
<sequence length="202" mass="23134">MIGLFRGTQGQGTCPCVPNKEYAQILTPANLFDKPLVKIREDTYFMISSHFCGYSFCRVIHQILKDAKVSNLDRNLGDSIEDHVKDSLNAKNIPYKIGHYSITNPEEKGQCDVVLETGKGKVFLEIKKRSLPDEFQLGDDVEVLRSLGDGMLNAQKQILRHRVYLQKNNFMKLYQEEKESSPYTTLEWKGRRIVSISMCLPE</sequence>
<dbReference type="Proteomes" id="UP000032512">
    <property type="component" value="Unassembled WGS sequence"/>
</dbReference>
<accession>A0A0D6ZEV5</accession>
<reference evidence="1 2" key="1">
    <citation type="submission" date="2015-01" db="EMBL/GenBank/DDBJ databases">
        <title>Draft genome sequences of the supercritical CO2 tolerant bacteria Bacillus subterraneus MITOT1 and Bacillus cereus MIT0214.</title>
        <authorList>
            <person name="Peet K.C."/>
            <person name="Thompson J.R."/>
        </authorList>
    </citation>
    <scope>NUCLEOTIDE SEQUENCE [LARGE SCALE GENOMIC DNA]</scope>
    <source>
        <strain evidence="1 2">MITOT1</strain>
    </source>
</reference>
<organism evidence="1 2">
    <name type="scientific">Mesobacillus subterraneus</name>
    <dbReference type="NCBI Taxonomy" id="285983"/>
    <lineage>
        <taxon>Bacteria</taxon>
        <taxon>Bacillati</taxon>
        <taxon>Bacillota</taxon>
        <taxon>Bacilli</taxon>
        <taxon>Bacillales</taxon>
        <taxon>Bacillaceae</taxon>
        <taxon>Mesobacillus</taxon>
    </lineage>
</organism>
<dbReference type="AlphaFoldDB" id="A0A0D6ZEV5"/>
<proteinExistence type="predicted"/>
<dbReference type="RefSeq" id="WP_044391629.1">
    <property type="nucleotide sequence ID" value="NZ_JXIQ01000025.1"/>
</dbReference>
<protein>
    <submittedName>
        <fullName evidence="1">Uncharacterized protein</fullName>
    </submittedName>
</protein>
<dbReference type="EMBL" id="JXIQ01000025">
    <property type="protein sequence ID" value="KIY23148.1"/>
    <property type="molecule type" value="Genomic_DNA"/>
</dbReference>
<evidence type="ECO:0000313" key="1">
    <source>
        <dbReference type="EMBL" id="KIY23148.1"/>
    </source>
</evidence>
<dbReference type="OrthoDB" id="2060910at2"/>
<dbReference type="PATRIC" id="fig|285983.3.peg.3437"/>
<keyword evidence="2" id="KW-1185">Reference proteome</keyword>
<gene>
    <name evidence="1" type="ORF">UB32_04675</name>
</gene>
<evidence type="ECO:0000313" key="2">
    <source>
        <dbReference type="Proteomes" id="UP000032512"/>
    </source>
</evidence>